<name>A0A1Y6CUX2_9PROT</name>
<dbReference type="STRING" id="560819.SAMN05428998_13921"/>
<evidence type="ECO:0000313" key="1">
    <source>
        <dbReference type="EMBL" id="SMF78914.1"/>
    </source>
</evidence>
<dbReference type="RefSeq" id="WP_085126256.1">
    <property type="nucleotide sequence ID" value="NZ_FWZX01000039.1"/>
</dbReference>
<protein>
    <submittedName>
        <fullName evidence="1">Geranylgeranyl pyrophosphate synthase</fullName>
    </submittedName>
</protein>
<accession>A0A1Y6CUX2</accession>
<dbReference type="SUPFAM" id="SSF48576">
    <property type="entry name" value="Terpenoid synthases"/>
    <property type="match status" value="1"/>
</dbReference>
<dbReference type="Proteomes" id="UP000192917">
    <property type="component" value="Unassembled WGS sequence"/>
</dbReference>
<proteinExistence type="predicted"/>
<dbReference type="AlphaFoldDB" id="A0A1Y6CUX2"/>
<dbReference type="EMBL" id="FWZX01000039">
    <property type="protein sequence ID" value="SMF78914.1"/>
    <property type="molecule type" value="Genomic_DNA"/>
</dbReference>
<gene>
    <name evidence="1" type="ORF">SAMN05428998_13921</name>
</gene>
<reference evidence="1 2" key="1">
    <citation type="submission" date="2017-04" db="EMBL/GenBank/DDBJ databases">
        <authorList>
            <person name="Afonso C.L."/>
            <person name="Miller P.J."/>
            <person name="Scott M.A."/>
            <person name="Spackman E."/>
            <person name="Goraichik I."/>
            <person name="Dimitrov K.M."/>
            <person name="Suarez D.L."/>
            <person name="Swayne D.E."/>
        </authorList>
    </citation>
    <scope>NUCLEOTIDE SEQUENCE [LARGE SCALE GENOMIC DNA]</scope>
    <source>
        <strain evidence="1 2">USBA 355</strain>
    </source>
</reference>
<organism evidence="1 2">
    <name type="scientific">Tistlia consotensis USBA 355</name>
    <dbReference type="NCBI Taxonomy" id="560819"/>
    <lineage>
        <taxon>Bacteria</taxon>
        <taxon>Pseudomonadati</taxon>
        <taxon>Pseudomonadota</taxon>
        <taxon>Alphaproteobacteria</taxon>
        <taxon>Rhodospirillales</taxon>
        <taxon>Rhodovibrionaceae</taxon>
        <taxon>Tistlia</taxon>
    </lineage>
</organism>
<sequence>MTAAQSGPASETARLDDPGFAEALTTWIDALADGLARSEGQRDLLRLARAELADKESKARAAVGFSIFGTLPAAVFEAVAPQRQVPIALPAASALTFLALDILDDLADGDWPAHWGDRHPAEIELTGVLILSALVPEALARTTGDPALLAALGAVHRRSLLRMADGQREDLAAPGPASWEMATARRVLNARGPEQVSGYVEMAALLAGAGPATVRQLAAYAHRLGGALTLTSDLADLLSPQGRDLTQGKRTLPLAAHVNALAASERPALLARLEAARTSEAEREALRRELNASPAVAAAMAYRDIDLAMARAALTRAELPEPGRLAGFVEALAGAG</sequence>
<keyword evidence="2" id="KW-1185">Reference proteome</keyword>
<dbReference type="Gene3D" id="1.10.600.10">
    <property type="entry name" value="Farnesyl Diphosphate Synthase"/>
    <property type="match status" value="1"/>
</dbReference>
<dbReference type="InterPro" id="IPR008949">
    <property type="entry name" value="Isoprenoid_synthase_dom_sf"/>
</dbReference>
<evidence type="ECO:0000313" key="2">
    <source>
        <dbReference type="Proteomes" id="UP000192917"/>
    </source>
</evidence>